<comment type="caution">
    <text evidence="2">The sequence shown here is derived from an EMBL/GenBank/DDBJ whole genome shotgun (WGS) entry which is preliminary data.</text>
</comment>
<evidence type="ECO:0000313" key="3">
    <source>
        <dbReference type="Proteomes" id="UP000540656"/>
    </source>
</evidence>
<sequence length="33" mass="3672">MNEYQDESESDRSGNLPAVNGPDMTDLAEQRSD</sequence>
<name>A0A7Y9RZA2_9ACTN</name>
<accession>A0A7Y9RZA2</accession>
<keyword evidence="3" id="KW-1185">Reference proteome</keyword>
<proteinExistence type="predicted"/>
<dbReference type="Proteomes" id="UP000540656">
    <property type="component" value="Unassembled WGS sequence"/>
</dbReference>
<dbReference type="EMBL" id="JACCAA010000001">
    <property type="protein sequence ID" value="NYG57263.1"/>
    <property type="molecule type" value="Genomic_DNA"/>
</dbReference>
<organism evidence="2 3">
    <name type="scientific">Nocardioides daedukensis</name>
    <dbReference type="NCBI Taxonomy" id="634462"/>
    <lineage>
        <taxon>Bacteria</taxon>
        <taxon>Bacillati</taxon>
        <taxon>Actinomycetota</taxon>
        <taxon>Actinomycetes</taxon>
        <taxon>Propionibacteriales</taxon>
        <taxon>Nocardioidaceae</taxon>
        <taxon>Nocardioides</taxon>
    </lineage>
</organism>
<evidence type="ECO:0000256" key="1">
    <source>
        <dbReference type="SAM" id="MobiDB-lite"/>
    </source>
</evidence>
<protein>
    <submittedName>
        <fullName evidence="2">Uncharacterized protein</fullName>
    </submittedName>
</protein>
<gene>
    <name evidence="2" type="ORF">BJ980_000186</name>
</gene>
<dbReference type="AlphaFoldDB" id="A0A7Y9RZA2"/>
<feature type="region of interest" description="Disordered" evidence="1">
    <location>
        <begin position="1"/>
        <end position="33"/>
    </location>
</feature>
<reference evidence="2 3" key="1">
    <citation type="submission" date="2020-07" db="EMBL/GenBank/DDBJ databases">
        <title>Sequencing the genomes of 1000 actinobacteria strains.</title>
        <authorList>
            <person name="Klenk H.-P."/>
        </authorList>
    </citation>
    <scope>NUCLEOTIDE SEQUENCE [LARGE SCALE GENOMIC DNA]</scope>
    <source>
        <strain evidence="2 3">DSM 23819</strain>
    </source>
</reference>
<evidence type="ECO:0000313" key="2">
    <source>
        <dbReference type="EMBL" id="NYG57263.1"/>
    </source>
</evidence>